<comment type="pathway">
    <text evidence="1 9">Sulfur metabolism; glutathione biosynthesis; glutathione from L-cysteine and L-glutamate: step 2/2.</text>
</comment>
<dbReference type="InterPro" id="IPR014049">
    <property type="entry name" value="Glutathione_synthase_N_euk"/>
</dbReference>
<dbReference type="Pfam" id="PF03917">
    <property type="entry name" value="GSH_synth_ATP"/>
    <property type="match status" value="1"/>
</dbReference>
<dbReference type="InterPro" id="IPR016185">
    <property type="entry name" value="PreATP-grasp_dom_sf"/>
</dbReference>
<evidence type="ECO:0000256" key="1">
    <source>
        <dbReference type="ARBA" id="ARBA00004965"/>
    </source>
</evidence>
<dbReference type="Gene3D" id="1.10.1080.10">
    <property type="entry name" value="Glutathione Synthetase, Chain A, domain 3"/>
    <property type="match status" value="1"/>
</dbReference>
<name>A0AAV9ID74_9RHOD</name>
<keyword evidence="5 9" id="KW-0479">Metal-binding</keyword>
<feature type="binding site" evidence="10">
    <location>
        <position position="226"/>
    </location>
    <ligand>
        <name>substrate</name>
    </ligand>
</feature>
<sequence length="486" mass="55179">MSCAGDDDGKNLQSNRRLDNSDLEELVSTAISYLAVHGSVMNETKEADSKMVHSPFALFPSVVPKDCFKQAYKLATLFNLVAFRISNSPDYLLKHLEPLTGIDDFSGRLVQLYKETVQKGEGNRQRCQFGILRSDYFIDVLQGKSVLKQIELNTIASSFAALGQRVAEWHQVSHSMFPQTSAGELAPIENIENFVRAMKEAHQVYNVPESRILFVVQPNERNKYDQEIIRWELWKQFGIKSLRRTLRQVDEQADRSSLPGKLVLQCSNEKIPISVVYFRAGYSPDDYPSEREWNARRIIEWSDSIKCPSLGLHLVGMKKIQQVLSESGQLEQFLQDRPEEAALVRSCFAEQYSLDLPVQHIAIQLAESNPTDYVLKPQREGGGNNLYGNRMLQFIRRASKEELSGYVLMKLLRPREYPNYLVQKGKAFFGNCISELGIFGAFLCCGNEEKWILNEPIGHLLRTKWTQQEDGGVAAGNAFLDSPLLV</sequence>
<dbReference type="InterPro" id="IPR005615">
    <property type="entry name" value="Glutathione_synthase"/>
</dbReference>
<organism evidence="14 15">
    <name type="scientific">Galdieria yellowstonensis</name>
    <dbReference type="NCBI Taxonomy" id="3028027"/>
    <lineage>
        <taxon>Eukaryota</taxon>
        <taxon>Rhodophyta</taxon>
        <taxon>Bangiophyceae</taxon>
        <taxon>Galdieriales</taxon>
        <taxon>Galdieriaceae</taxon>
        <taxon>Galdieria</taxon>
    </lineage>
</organism>
<keyword evidence="6 9" id="KW-0547">Nucleotide-binding</keyword>
<comment type="catalytic activity">
    <reaction evidence="9">
        <text>gamma-L-glutamyl-L-cysteine + glycine + ATP = glutathione + ADP + phosphate + H(+)</text>
        <dbReference type="Rhea" id="RHEA:13557"/>
        <dbReference type="ChEBI" id="CHEBI:15378"/>
        <dbReference type="ChEBI" id="CHEBI:30616"/>
        <dbReference type="ChEBI" id="CHEBI:43474"/>
        <dbReference type="ChEBI" id="CHEBI:57305"/>
        <dbReference type="ChEBI" id="CHEBI:57925"/>
        <dbReference type="ChEBI" id="CHEBI:58173"/>
        <dbReference type="ChEBI" id="CHEBI:456216"/>
        <dbReference type="EC" id="6.3.2.3"/>
    </reaction>
</comment>
<dbReference type="Proteomes" id="UP001300502">
    <property type="component" value="Unassembled WGS sequence"/>
</dbReference>
<feature type="binding site" evidence="12">
    <location>
        <begin position="473"/>
        <end position="474"/>
    </location>
    <ligand>
        <name>substrate</name>
    </ligand>
</feature>
<feature type="binding site" evidence="10">
    <location>
        <position position="435"/>
    </location>
    <ligand>
        <name>ATP</name>
        <dbReference type="ChEBI" id="CHEBI:30616"/>
    </ligand>
</feature>
<dbReference type="GO" id="GO:0005829">
    <property type="term" value="C:cytosol"/>
    <property type="evidence" value="ECO:0007669"/>
    <property type="project" value="TreeGrafter"/>
</dbReference>
<dbReference type="EC" id="6.3.2.3" evidence="9"/>
<dbReference type="PIRSF" id="PIRSF001558">
    <property type="entry name" value="GSHase"/>
    <property type="match status" value="1"/>
</dbReference>
<evidence type="ECO:0000256" key="6">
    <source>
        <dbReference type="ARBA" id="ARBA00022741"/>
    </source>
</evidence>
<feature type="binding site" evidence="12">
    <location>
        <begin position="220"/>
        <end position="222"/>
    </location>
    <ligand>
        <name>substrate</name>
    </ligand>
</feature>
<feature type="binding site" evidence="11">
    <location>
        <position position="380"/>
    </location>
    <ligand>
        <name>Mg(2+)</name>
        <dbReference type="ChEBI" id="CHEBI:18420"/>
    </ligand>
</feature>
<dbReference type="InterPro" id="IPR014709">
    <property type="entry name" value="Glutathione_synthase_C_euk"/>
</dbReference>
<dbReference type="GO" id="GO:0043295">
    <property type="term" value="F:glutathione binding"/>
    <property type="evidence" value="ECO:0007669"/>
    <property type="project" value="UniProtKB-UniRule"/>
</dbReference>
<dbReference type="PANTHER" id="PTHR11130:SF0">
    <property type="entry name" value="GLUTATHIONE SYNTHETASE"/>
    <property type="match status" value="1"/>
</dbReference>
<feature type="binding site" evidence="10">
    <location>
        <position position="133"/>
    </location>
    <ligand>
        <name>substrate</name>
    </ligand>
</feature>
<feature type="binding site" evidence="10">
    <location>
        <position position="318"/>
    </location>
    <ligand>
        <name>ATP</name>
        <dbReference type="ChEBI" id="CHEBI:30616"/>
    </ligand>
</feature>
<dbReference type="GO" id="GO:0005524">
    <property type="term" value="F:ATP binding"/>
    <property type="evidence" value="ECO:0007669"/>
    <property type="project" value="UniProtKB-UniRule"/>
</dbReference>
<keyword evidence="15" id="KW-1185">Reference proteome</keyword>
<evidence type="ECO:0000256" key="9">
    <source>
        <dbReference type="PIRNR" id="PIRNR001558"/>
    </source>
</evidence>
<feature type="binding site" evidence="12">
    <location>
        <begin position="155"/>
        <end position="158"/>
    </location>
    <ligand>
        <name>substrate</name>
    </ligand>
</feature>
<evidence type="ECO:0000256" key="12">
    <source>
        <dbReference type="PIRSR" id="PIRSR001558-3"/>
    </source>
</evidence>
<evidence type="ECO:0000256" key="10">
    <source>
        <dbReference type="PIRSR" id="PIRSR001558-1"/>
    </source>
</evidence>
<keyword evidence="3 9" id="KW-0436">Ligase</keyword>
<dbReference type="InterPro" id="IPR014042">
    <property type="entry name" value="Glutathione_synthase_a-hlx"/>
</dbReference>
<comment type="cofactor">
    <cofactor evidence="9 11">
        <name>Mg(2+)</name>
        <dbReference type="ChEBI" id="CHEBI:18420"/>
    </cofactor>
    <text evidence="9 11">Binds 1 Mg(2+) ion per subunit.</text>
</comment>
<comment type="similarity">
    <text evidence="2 9">Belongs to the eukaryotic GSH synthase family.</text>
</comment>
<reference evidence="14 15" key="1">
    <citation type="submission" date="2022-07" db="EMBL/GenBank/DDBJ databases">
        <title>Genome-wide signatures of adaptation to extreme environments.</title>
        <authorList>
            <person name="Cho C.H."/>
            <person name="Yoon H.S."/>
        </authorList>
    </citation>
    <scope>NUCLEOTIDE SEQUENCE [LARGE SCALE GENOMIC DNA]</scope>
    <source>
        <strain evidence="14 15">108.79 E11</strain>
    </source>
</reference>
<feature type="binding site" evidence="10">
    <location>
        <position position="462"/>
    </location>
    <ligand>
        <name>substrate</name>
    </ligand>
</feature>
<feature type="binding site" evidence="10">
    <location>
        <position position="464"/>
    </location>
    <ligand>
        <name>ATP</name>
        <dbReference type="ChEBI" id="CHEBI:30616"/>
    </ligand>
</feature>
<evidence type="ECO:0000256" key="3">
    <source>
        <dbReference type="ARBA" id="ARBA00022598"/>
    </source>
</evidence>
<evidence type="ECO:0000313" key="15">
    <source>
        <dbReference type="Proteomes" id="UP001300502"/>
    </source>
</evidence>
<feature type="domain" description="Glutathione synthase substrate-binding" evidence="13">
    <location>
        <begin position="212"/>
        <end position="315"/>
    </location>
</feature>
<comment type="caution">
    <text evidence="14">The sequence shown here is derived from an EMBL/GenBank/DDBJ whole genome shotgun (WGS) entry which is preliminary data.</text>
</comment>
<dbReference type="GO" id="GO:0000287">
    <property type="term" value="F:magnesium ion binding"/>
    <property type="evidence" value="ECO:0007669"/>
    <property type="project" value="UniProtKB-UniRule"/>
</dbReference>
<evidence type="ECO:0000256" key="2">
    <source>
        <dbReference type="ARBA" id="ARBA00010385"/>
    </source>
</evidence>
<evidence type="ECO:0000256" key="5">
    <source>
        <dbReference type="ARBA" id="ARBA00022723"/>
    </source>
</evidence>
<dbReference type="InterPro" id="IPR037013">
    <property type="entry name" value="GSH-S_sub-bd_sf"/>
</dbReference>
<feature type="binding site" evidence="10">
    <location>
        <position position="151"/>
    </location>
    <ligand>
        <name>ATP</name>
        <dbReference type="ChEBI" id="CHEBI:30616"/>
    </ligand>
</feature>
<protein>
    <recommendedName>
        <fullName evidence="9">Glutathione synthetase</fullName>
        <shortName evidence="9">GSH-S</shortName>
        <ecNumber evidence="9">6.3.2.3</ecNumber>
    </recommendedName>
</protein>
<accession>A0AAV9ID74</accession>
<feature type="binding site" evidence="10">
    <location>
        <position position="387"/>
    </location>
    <ligand>
        <name>ATP</name>
        <dbReference type="ChEBI" id="CHEBI:30616"/>
    </ligand>
</feature>
<dbReference type="Pfam" id="PF03199">
    <property type="entry name" value="GSH_synthase"/>
    <property type="match status" value="1"/>
</dbReference>
<evidence type="ECO:0000313" key="14">
    <source>
        <dbReference type="EMBL" id="KAK4525385.1"/>
    </source>
</evidence>
<dbReference type="Gene3D" id="3.30.470.20">
    <property type="entry name" value="ATP-grasp fold, B domain"/>
    <property type="match status" value="1"/>
</dbReference>
<dbReference type="Gene3D" id="3.30.1490.50">
    <property type="match status" value="1"/>
</dbReference>
<evidence type="ECO:0000256" key="8">
    <source>
        <dbReference type="ARBA" id="ARBA00022842"/>
    </source>
</evidence>
<evidence type="ECO:0000259" key="13">
    <source>
        <dbReference type="Pfam" id="PF03199"/>
    </source>
</evidence>
<evidence type="ECO:0000256" key="7">
    <source>
        <dbReference type="ARBA" id="ARBA00022840"/>
    </source>
</evidence>
<feature type="binding site" evidence="10">
    <location>
        <position position="470"/>
    </location>
    <ligand>
        <name>ATP</name>
        <dbReference type="ChEBI" id="CHEBI:30616"/>
    </ligand>
</feature>
<dbReference type="AlphaFoldDB" id="A0AAV9ID74"/>
<dbReference type="Gene3D" id="3.30.1490.80">
    <property type="match status" value="1"/>
</dbReference>
<dbReference type="NCBIfam" id="TIGR01986">
    <property type="entry name" value="glut_syn_euk"/>
    <property type="match status" value="1"/>
</dbReference>
<keyword evidence="4 9" id="KW-0317">Glutathione biosynthesis</keyword>
<evidence type="ECO:0000256" key="11">
    <source>
        <dbReference type="PIRSR" id="PIRSR001558-2"/>
    </source>
</evidence>
<feature type="binding site" evidence="10">
    <location>
        <begin position="376"/>
        <end position="385"/>
    </location>
    <ligand>
        <name>ATP</name>
        <dbReference type="ChEBI" id="CHEBI:30616"/>
    </ligand>
</feature>
<dbReference type="InterPro" id="IPR004887">
    <property type="entry name" value="GSH_synth_subst-bd"/>
</dbReference>
<dbReference type="EMBL" id="JANCYU010000030">
    <property type="protein sequence ID" value="KAK4525385.1"/>
    <property type="molecule type" value="Genomic_DNA"/>
</dbReference>
<keyword evidence="8 9" id="KW-0460">Magnesium</keyword>
<dbReference type="GO" id="GO:0004363">
    <property type="term" value="F:glutathione synthase activity"/>
    <property type="evidence" value="ECO:0007669"/>
    <property type="project" value="UniProtKB-UniRule"/>
</dbReference>
<feature type="binding site" evidence="11">
    <location>
        <position position="153"/>
    </location>
    <ligand>
        <name>Mg(2+)</name>
        <dbReference type="ChEBI" id="CHEBI:18420"/>
    </ligand>
</feature>
<dbReference type="Gene3D" id="3.40.50.1760">
    <property type="entry name" value="Glutathione synthase, substrate-binding domain superfamily, eukaryotic"/>
    <property type="match status" value="1"/>
</dbReference>
<proteinExistence type="inferred from homology"/>
<feature type="binding site" evidence="12">
    <location>
        <begin position="279"/>
        <end position="282"/>
    </location>
    <ligand>
        <name>substrate</name>
    </ligand>
</feature>
<feature type="binding site" evidence="11">
    <location>
        <position position="151"/>
    </location>
    <ligand>
        <name>Mg(2+)</name>
        <dbReference type="ChEBI" id="CHEBI:18420"/>
    </ligand>
</feature>
<dbReference type="SUPFAM" id="SSF52440">
    <property type="entry name" value="PreATP-grasp domain"/>
    <property type="match status" value="1"/>
</dbReference>
<gene>
    <name evidence="14" type="ORF">GAYE_SCF12G3293</name>
</gene>
<keyword evidence="7 9" id="KW-0067">ATP-binding</keyword>
<evidence type="ECO:0000256" key="4">
    <source>
        <dbReference type="ARBA" id="ARBA00022684"/>
    </source>
</evidence>
<dbReference type="SUPFAM" id="SSF56059">
    <property type="entry name" value="Glutathione synthetase ATP-binding domain-like"/>
    <property type="match status" value="1"/>
</dbReference>
<dbReference type="PANTHER" id="PTHR11130">
    <property type="entry name" value="GLUTATHIONE SYNTHETASE"/>
    <property type="match status" value="1"/>
</dbReference>